<reference evidence="2 3" key="1">
    <citation type="journal article" date="2024" name="Infect. Genet. Evol.">
        <title>Characteristics and comparative genome analysis of Yersinia enterocolitica and related species associated with human infections in Switzerland 2019-2023.</title>
        <authorList>
            <person name="Stevens M.J.A."/>
            <person name="Horlbog J.A."/>
            <person name="Diethelm A."/>
            <person name="Stephan R."/>
            <person name="Nuesch-Inderbinen M."/>
        </authorList>
    </citation>
    <scope>NUCLEOTIDE SEQUENCE [LARGE SCALE GENOMIC DNA]</scope>
    <source>
        <strain evidence="2 3">N20-0302</strain>
    </source>
</reference>
<proteinExistence type="predicted"/>
<sequence length="717" mass="81353">MRDLSSILSGNTSSLSYNNFENKISEFNNAVKIRGDYIYSVMERDFSGKSSLSDLFHHLFTKLSKSDFDNYLNKADGSSPRYNLARLLVLQDSGVSNELMSQAVENENKYELIYFLIKNEVNENEINELFRRHDSPHEINISKLRQDLDFLLQEKEILQNIKKQYTNNSSLTETSFSKREVGTINLPLSDEKVISHLNKGIINSKKIEISNKNAMVDIIEKNRKITRTVDDYGISKKLARLAYNKKIVFHKSIVILKKMMTSGVRYEILKRIVRGSFDSSMFHYSKSITDFYLEQYNYNISIEGNKVNDRLTGSLIIDLNHVLSGGSSELRNNIIEIINLKKGEAAFSTVELVTLVNSGVCNKLLYSVAKGEITASDAYLIHVFKVSKNEIKRLCNKIRDKELSSEDIFAYAKGVRQDGNIQPDINNELVSGVQDTLSGKVKTDSLYTESESKGIIEPVNNSESERRIARVNVDINISESSSTLDRQKSQIDEGMSKSFILYLNLSKETNDVIFDKMNIEGLFQNVRLKDHKKIISFLSPEHNYGLIEISNLVILTENKASDDLLKRVANREVLFQQAYAETQRGVIDTNIVEKRIKREDGEDSEQQFIDGVMVIAKYKKCQENFIFDECHDVFKNEMVKLVDKAINEAEGKYKPVTNNINSTVISSQKSDISSEGNFASLTDLMSSILENSEMLCSYNSPTNSSAWASLGNMLAVS</sequence>
<accession>A0ABW9F2Y4</accession>
<comment type="caution">
    <text evidence="2">The sequence shown here is derived from an EMBL/GenBank/DDBJ whole genome shotgun (WGS) entry which is preliminary data.</text>
</comment>
<dbReference type="Proteomes" id="UP001629523">
    <property type="component" value="Unassembled WGS sequence"/>
</dbReference>
<name>A0ABW9F2Y4_9GAMM</name>
<keyword evidence="3" id="KW-1185">Reference proteome</keyword>
<gene>
    <name evidence="2" type="ORF">WFP14_19450</name>
</gene>
<dbReference type="RefSeq" id="WP_408573716.1">
    <property type="nucleotide sequence ID" value="NZ_JBBEST010000013.1"/>
</dbReference>
<feature type="coiled-coil region" evidence="1">
    <location>
        <begin position="141"/>
        <end position="168"/>
    </location>
</feature>
<evidence type="ECO:0000256" key="1">
    <source>
        <dbReference type="SAM" id="Coils"/>
    </source>
</evidence>
<protein>
    <submittedName>
        <fullName evidence="2">Uncharacterized protein</fullName>
    </submittedName>
</protein>
<dbReference type="EMBL" id="JBBEST010000013">
    <property type="protein sequence ID" value="MFM1348721.1"/>
    <property type="molecule type" value="Genomic_DNA"/>
</dbReference>
<evidence type="ECO:0000313" key="2">
    <source>
        <dbReference type="EMBL" id="MFM1348721.1"/>
    </source>
</evidence>
<keyword evidence="1" id="KW-0175">Coiled coil</keyword>
<evidence type="ECO:0000313" key="3">
    <source>
        <dbReference type="Proteomes" id="UP001629523"/>
    </source>
</evidence>
<organism evidence="2 3">
    <name type="scientific">Yersinia proxima</name>
    <dbReference type="NCBI Taxonomy" id="2890316"/>
    <lineage>
        <taxon>Bacteria</taxon>
        <taxon>Pseudomonadati</taxon>
        <taxon>Pseudomonadota</taxon>
        <taxon>Gammaproteobacteria</taxon>
        <taxon>Enterobacterales</taxon>
        <taxon>Yersiniaceae</taxon>
        <taxon>Yersinia</taxon>
    </lineage>
</organism>